<comment type="caution">
    <text evidence="2">The sequence shown here is derived from an EMBL/GenBank/DDBJ whole genome shotgun (WGS) entry which is preliminary data.</text>
</comment>
<dbReference type="OrthoDB" id="9801454at2"/>
<accession>A0A1V2DT48</accession>
<feature type="domain" description="CinA C-terminal" evidence="1">
    <location>
        <begin position="15"/>
        <end position="167"/>
    </location>
</feature>
<evidence type="ECO:0000313" key="2">
    <source>
        <dbReference type="EMBL" id="ONF43737.1"/>
    </source>
</evidence>
<dbReference type="NCBIfam" id="TIGR00199">
    <property type="entry name" value="PncC_domain"/>
    <property type="match status" value="1"/>
</dbReference>
<dbReference type="EMBL" id="MSCW01000006">
    <property type="protein sequence ID" value="ONF43737.1"/>
    <property type="molecule type" value="Genomic_DNA"/>
</dbReference>
<organism evidence="2 3">
    <name type="scientific">Marinobacter lutaoensis</name>
    <dbReference type="NCBI Taxonomy" id="135739"/>
    <lineage>
        <taxon>Bacteria</taxon>
        <taxon>Pseudomonadati</taxon>
        <taxon>Pseudomonadota</taxon>
        <taxon>Gammaproteobacteria</taxon>
        <taxon>Pseudomonadales</taxon>
        <taxon>Marinobacteraceae</taxon>
        <taxon>Marinobacter</taxon>
    </lineage>
</organism>
<dbReference type="AlphaFoldDB" id="A0A1V2DT48"/>
<proteinExistence type="predicted"/>
<gene>
    <name evidence="2" type="ORF">BTO32_08760</name>
</gene>
<dbReference type="Gene3D" id="3.90.950.20">
    <property type="entry name" value="CinA-like"/>
    <property type="match status" value="1"/>
</dbReference>
<evidence type="ECO:0000313" key="3">
    <source>
        <dbReference type="Proteomes" id="UP000189339"/>
    </source>
</evidence>
<sequence>MMSDFVQVSDEALNQAADHLGDLLQEQGWVMATAESCTGGWVAKVLTDRPGSSDYVTAGLVTYSNAAKQAVLGVSAQTLAEHGAVSEPVVRQMVAGALAATGADVAVAISGIAGPGGGSPDKPVGTVWFAWGSGPEHTETAVRRFQGDRDQVRRQSVLFALESVSRYLAPALMDS</sequence>
<dbReference type="STRING" id="135739.BTO32_08760"/>
<dbReference type="Pfam" id="PF02464">
    <property type="entry name" value="CinA"/>
    <property type="match status" value="1"/>
</dbReference>
<dbReference type="InterPro" id="IPR008136">
    <property type="entry name" value="CinA_C"/>
</dbReference>
<dbReference type="SUPFAM" id="SSF142433">
    <property type="entry name" value="CinA-like"/>
    <property type="match status" value="1"/>
</dbReference>
<dbReference type="Proteomes" id="UP000189339">
    <property type="component" value="Unassembled WGS sequence"/>
</dbReference>
<keyword evidence="3" id="KW-1185">Reference proteome</keyword>
<evidence type="ECO:0000259" key="1">
    <source>
        <dbReference type="Pfam" id="PF02464"/>
    </source>
</evidence>
<reference evidence="2 3" key="1">
    <citation type="submission" date="2016-12" db="EMBL/GenBank/DDBJ databases">
        <title>Marinobacter lutaoensis whole genome sequencing.</title>
        <authorList>
            <person name="Verma A."/>
            <person name="Krishnamurthi S."/>
        </authorList>
    </citation>
    <scope>NUCLEOTIDE SEQUENCE [LARGE SCALE GENOMIC DNA]</scope>
    <source>
        <strain evidence="2 3">T5054</strain>
    </source>
</reference>
<dbReference type="InterPro" id="IPR036653">
    <property type="entry name" value="CinA-like_C"/>
</dbReference>
<name>A0A1V2DT48_9GAMM</name>
<protein>
    <submittedName>
        <fullName evidence="2">Damage-inducible protein CinA</fullName>
    </submittedName>
</protein>